<dbReference type="PaxDb" id="411461-DORFOR_01403"/>
<reference evidence="1 2" key="2">
    <citation type="submission" date="2007-10" db="EMBL/GenBank/DDBJ databases">
        <authorList>
            <person name="Fulton L."/>
            <person name="Clifton S."/>
            <person name="Fulton B."/>
            <person name="Xu J."/>
            <person name="Minx P."/>
            <person name="Pepin K.H."/>
            <person name="Johnson M."/>
            <person name="Thiruvilangam P."/>
            <person name="Bhonagiri V."/>
            <person name="Nash W.E."/>
            <person name="Wang C."/>
            <person name="Mardis E.R."/>
            <person name="Wilson R.K."/>
        </authorList>
    </citation>
    <scope>NUCLEOTIDE SEQUENCE [LARGE SCALE GENOMIC DNA]</scope>
    <source>
        <strain evidence="1 2">ATCC 27755</strain>
    </source>
</reference>
<accession>B0G563</accession>
<dbReference type="Proteomes" id="UP000005359">
    <property type="component" value="Unassembled WGS sequence"/>
</dbReference>
<protein>
    <submittedName>
        <fullName evidence="1">Uncharacterized protein</fullName>
    </submittedName>
</protein>
<evidence type="ECO:0000313" key="1">
    <source>
        <dbReference type="EMBL" id="EDR47437.1"/>
    </source>
</evidence>
<dbReference type="AlphaFoldDB" id="B0G563"/>
<dbReference type="EMBL" id="AAXA02000012">
    <property type="protein sequence ID" value="EDR47437.1"/>
    <property type="molecule type" value="Genomic_DNA"/>
</dbReference>
<dbReference type="STRING" id="411461.DORFOR_01403"/>
<proteinExistence type="predicted"/>
<sequence>MAVYIENFRNRVIKKLNFSHYNGEEERTETIPAGGSTCLKQLKENIEYTVGIHADVTEDTPIKLTTYDGEERDAEL</sequence>
<comment type="caution">
    <text evidence="1">The sequence shown here is derived from an EMBL/GenBank/DDBJ whole genome shotgun (WGS) entry which is preliminary data.</text>
</comment>
<gene>
    <name evidence="1" type="ORF">DORFOR_01403</name>
</gene>
<dbReference type="RefSeq" id="WP_005332472.1">
    <property type="nucleotide sequence ID" value="NZ_CAXSXX010000006.1"/>
</dbReference>
<organism evidence="1 2">
    <name type="scientific">Dorea formicigenerans ATCC 27755</name>
    <dbReference type="NCBI Taxonomy" id="411461"/>
    <lineage>
        <taxon>Bacteria</taxon>
        <taxon>Bacillati</taxon>
        <taxon>Bacillota</taxon>
        <taxon>Clostridia</taxon>
        <taxon>Lachnospirales</taxon>
        <taxon>Lachnospiraceae</taxon>
        <taxon>Dorea</taxon>
    </lineage>
</organism>
<evidence type="ECO:0000313" key="2">
    <source>
        <dbReference type="Proteomes" id="UP000005359"/>
    </source>
</evidence>
<reference evidence="1 2" key="1">
    <citation type="submission" date="2007-10" db="EMBL/GenBank/DDBJ databases">
        <title>Draft genome sequence of Dorea formicigenerans(ATCC 27755).</title>
        <authorList>
            <person name="Sudarsanam P."/>
            <person name="Ley R."/>
            <person name="Guruge J."/>
            <person name="Turnbaugh P.J."/>
            <person name="Mahowald M."/>
            <person name="Liep D."/>
            <person name="Gordon J."/>
        </authorList>
    </citation>
    <scope>NUCLEOTIDE SEQUENCE [LARGE SCALE GENOMIC DNA]</scope>
    <source>
        <strain evidence="1 2">ATCC 27755</strain>
    </source>
</reference>
<name>B0G563_9FIRM</name>